<proteinExistence type="predicted"/>
<organism evidence="3 4">
    <name type="scientific">Angomonas deanei</name>
    <dbReference type="NCBI Taxonomy" id="59799"/>
    <lineage>
        <taxon>Eukaryota</taxon>
        <taxon>Discoba</taxon>
        <taxon>Euglenozoa</taxon>
        <taxon>Kinetoplastea</taxon>
        <taxon>Metakinetoplastina</taxon>
        <taxon>Trypanosomatida</taxon>
        <taxon>Trypanosomatidae</taxon>
        <taxon>Strigomonadinae</taxon>
        <taxon>Angomonas</taxon>
    </lineage>
</organism>
<protein>
    <submittedName>
        <fullName evidence="3">Uncharacterized protein</fullName>
    </submittedName>
</protein>
<dbReference type="Proteomes" id="UP000515908">
    <property type="component" value="Chromosome 05"/>
</dbReference>
<evidence type="ECO:0000256" key="1">
    <source>
        <dbReference type="SAM" id="Coils"/>
    </source>
</evidence>
<dbReference type="GO" id="GO:0007099">
    <property type="term" value="P:centriole replication"/>
    <property type="evidence" value="ECO:0007669"/>
    <property type="project" value="TreeGrafter"/>
</dbReference>
<keyword evidence="4" id="KW-1185">Reference proteome</keyword>
<feature type="coiled-coil region" evidence="1">
    <location>
        <begin position="370"/>
        <end position="411"/>
    </location>
</feature>
<sequence>MLSQLLDPSCGSVSVGDVVAFDYVLNKKWRWTLGSVTRLDKNCASIEEWAVHEGDPDSLQSILSRGVDDEDRKLRHFQQMLLQARDKLASIRSLNEDRLLAVRGEYDAARTSLENVDEVELRKMTSQTTPSPVAMAVLKGALAIAKCDPTVDEYYSWADIQAEYRKASTWSTILKVDVLAKPYPSAEALRAGLTDSRLSLNAANQDSAETGVLHQWITNALSYQEAYRNTTNDKRIQEQNDIIAAAIAGMKASRAKMDKLREELQAKTPAGLPGQVTSFTKTSAELTIPLSAVICPVQVDGSVTACALTDDEVNVVLEYAAGLRYMLSEKLRGVRTNMIASESERSCLSVYATDLEERLYFYQHILFSMLRQLDAANTDLQNECQELVDQLNDKYDEMDQLAAQLNELGENLTVRNKENDEELKARDEAIGQRDADLTSKSEELQKALAANADLQRELEESKQAGEVAAQQLEDREKELADLQRELEESKQAGEVAAQQLEDREKELADLQRELEESKQAGEVAAQQLEDREKELAGVKNKTARGRLPTFNVSWKRHAREETPPNARRAMCPALSRTARRSLPTYSVSWRNRSKPARLPHNSSRTARRSLPTYSVSWKKRSKPARLPHNSSKTARRSLPTARGRLPTFNVSWKRRAREETPPNARRAMCPALSRTARRSLPTYSVSWKNRSKPARSLHNSSTTARGRLPTFNVSWKRRAREETPPNARRAMCPALSRTARRNLPTYSVSWKRRSKPVRSRLVGSRRRKRLGVVCFHPASQTVKERCPGRI</sequence>
<feature type="coiled-coil region" evidence="1">
    <location>
        <begin position="437"/>
        <end position="531"/>
    </location>
</feature>
<dbReference type="GO" id="GO:0005814">
    <property type="term" value="C:centriole"/>
    <property type="evidence" value="ECO:0007669"/>
    <property type="project" value="TreeGrafter"/>
</dbReference>
<dbReference type="PANTHER" id="PTHR44281">
    <property type="entry name" value="SPINDLE ASSEMBLY ABNORMAL PROTEIN 6 HOMOLOG"/>
    <property type="match status" value="1"/>
</dbReference>
<evidence type="ECO:0000313" key="3">
    <source>
        <dbReference type="EMBL" id="CAD2215673.1"/>
    </source>
</evidence>
<gene>
    <name evidence="3" type="ORF">ADEAN_000312800</name>
</gene>
<dbReference type="AlphaFoldDB" id="A0A7G2CA91"/>
<reference evidence="3 4" key="1">
    <citation type="submission" date="2020-08" db="EMBL/GenBank/DDBJ databases">
        <authorList>
            <person name="Newling K."/>
            <person name="Davey J."/>
            <person name="Forrester S."/>
        </authorList>
    </citation>
    <scope>NUCLEOTIDE SEQUENCE [LARGE SCALE GENOMIC DNA]</scope>
    <source>
        <strain evidence="4">Crithidia deanei Carvalho (ATCC PRA-265)</strain>
    </source>
</reference>
<dbReference type="VEuPathDB" id="TriTrypDB:ADEAN_000312800"/>
<dbReference type="GO" id="GO:0005813">
    <property type="term" value="C:centrosome"/>
    <property type="evidence" value="ECO:0007669"/>
    <property type="project" value="TreeGrafter"/>
</dbReference>
<dbReference type="Gene3D" id="1.10.287.1490">
    <property type="match status" value="1"/>
</dbReference>
<evidence type="ECO:0000313" key="4">
    <source>
        <dbReference type="Proteomes" id="UP000515908"/>
    </source>
</evidence>
<keyword evidence="1" id="KW-0175">Coiled coil</keyword>
<evidence type="ECO:0000256" key="2">
    <source>
        <dbReference type="SAM" id="MobiDB-lite"/>
    </source>
</evidence>
<accession>A0A7G2CA91</accession>
<feature type="region of interest" description="Disordered" evidence="2">
    <location>
        <begin position="589"/>
        <end position="640"/>
    </location>
</feature>
<dbReference type="EMBL" id="LR877149">
    <property type="protein sequence ID" value="CAD2215673.1"/>
    <property type="molecule type" value="Genomic_DNA"/>
</dbReference>
<dbReference type="PANTHER" id="PTHR44281:SF2">
    <property type="entry name" value="SPINDLE ASSEMBLY ABNORMAL PROTEIN 6 HOMOLOG"/>
    <property type="match status" value="1"/>
</dbReference>
<dbReference type="Gene3D" id="1.20.920.20">
    <property type="match status" value="1"/>
</dbReference>
<name>A0A7G2CA91_9TRYP</name>